<protein>
    <submittedName>
        <fullName evidence="1">Uncharacterized protein</fullName>
    </submittedName>
</protein>
<sequence length="326" mass="35531">MEGIQGNAASQRSPFVLLVGGSGYVGLHLLQALACKASFKLAYTYTSHRLVASEVEQKLGLLPGYKVDLQSGDGLVAISASLGSPVVVINCAAMSVPRECEANPSKAMDVNVPSRLVQWLESLECTDPPLLIQFSSDQVYAGSKSFYLEEDETKPVNIYGQSKVAAEKFVKENWPNHVILRSSIIYGPHPLIPVTKSLPVQWIDAELSKGKPVEFFHDEYRCPVFVKDIVYVIETLLSKCLSGEKHMQLLFNLGGPNRLSRAEMAEVVAEVRGYDISHIVRVPAASVNRGVASPADISMDIGRVVSSLKLNSTSFKDGVRQSLPVK</sequence>
<evidence type="ECO:0000313" key="1">
    <source>
        <dbReference type="EMBL" id="KAJ7560801.1"/>
    </source>
</evidence>
<accession>A0ACC2E2S6</accession>
<proteinExistence type="predicted"/>
<evidence type="ECO:0000313" key="2">
    <source>
        <dbReference type="Proteomes" id="UP001162992"/>
    </source>
</evidence>
<dbReference type="EMBL" id="CM055095">
    <property type="protein sequence ID" value="KAJ7560801.1"/>
    <property type="molecule type" value="Genomic_DNA"/>
</dbReference>
<keyword evidence="2" id="KW-1185">Reference proteome</keyword>
<reference evidence="2" key="1">
    <citation type="journal article" date="2024" name="Proc. Natl. Acad. Sci. U.S.A.">
        <title>Extraordinary preservation of gene collinearity over three hundred million years revealed in homosporous lycophytes.</title>
        <authorList>
            <person name="Li C."/>
            <person name="Wickell D."/>
            <person name="Kuo L.Y."/>
            <person name="Chen X."/>
            <person name="Nie B."/>
            <person name="Liao X."/>
            <person name="Peng D."/>
            <person name="Ji J."/>
            <person name="Jenkins J."/>
            <person name="Williams M."/>
            <person name="Shu S."/>
            <person name="Plott C."/>
            <person name="Barry K."/>
            <person name="Rajasekar S."/>
            <person name="Grimwood J."/>
            <person name="Han X."/>
            <person name="Sun S."/>
            <person name="Hou Z."/>
            <person name="He W."/>
            <person name="Dai G."/>
            <person name="Sun C."/>
            <person name="Schmutz J."/>
            <person name="Leebens-Mack J.H."/>
            <person name="Li F.W."/>
            <person name="Wang L."/>
        </authorList>
    </citation>
    <scope>NUCLEOTIDE SEQUENCE [LARGE SCALE GENOMIC DNA]</scope>
    <source>
        <strain evidence="2">cv. PW_Plant_1</strain>
    </source>
</reference>
<name>A0ACC2E2S6_DIPCM</name>
<comment type="caution">
    <text evidence="1">The sequence shown here is derived from an EMBL/GenBank/DDBJ whole genome shotgun (WGS) entry which is preliminary data.</text>
</comment>
<organism evidence="1 2">
    <name type="scientific">Diphasiastrum complanatum</name>
    <name type="common">Issler's clubmoss</name>
    <name type="synonym">Lycopodium complanatum</name>
    <dbReference type="NCBI Taxonomy" id="34168"/>
    <lineage>
        <taxon>Eukaryota</taxon>
        <taxon>Viridiplantae</taxon>
        <taxon>Streptophyta</taxon>
        <taxon>Embryophyta</taxon>
        <taxon>Tracheophyta</taxon>
        <taxon>Lycopodiopsida</taxon>
        <taxon>Lycopodiales</taxon>
        <taxon>Lycopodiaceae</taxon>
        <taxon>Lycopodioideae</taxon>
        <taxon>Diphasiastrum</taxon>
    </lineage>
</organism>
<dbReference type="Proteomes" id="UP001162992">
    <property type="component" value="Chromosome 4"/>
</dbReference>
<gene>
    <name evidence="1" type="ORF">O6H91_04G146900</name>
</gene>